<dbReference type="KEGG" id="slau:SLA_6849"/>
<feature type="chain" id="PRO_5007818266" description="GerMN domain-containing protein" evidence="1">
    <location>
        <begin position="22"/>
        <end position="168"/>
    </location>
</feature>
<sequence length="168" mass="17369">MKVRHTGTVAVAVAVLGTALAACGVQPTGVVGAGEPASGLTRGIRLYYASPSGLRGVPVLDRKVESLDGVLKLLGQEPPPAEQRDGLTSLVELGGYSATGKGTRVTVRVEGPYREATPAQGTGQLVCTLARAQSVFDPKVRADDVEVTLRPSEGDPLGPYRCAEFRGG</sequence>
<evidence type="ECO:0008006" key="4">
    <source>
        <dbReference type="Google" id="ProtNLM"/>
    </source>
</evidence>
<dbReference type="RefSeq" id="WP_359880028.1">
    <property type="nucleotide sequence ID" value="NZ_JBEYHT010000037.1"/>
</dbReference>
<evidence type="ECO:0000313" key="3">
    <source>
        <dbReference type="Proteomes" id="UP000217676"/>
    </source>
</evidence>
<feature type="signal peptide" evidence="1">
    <location>
        <begin position="1"/>
        <end position="21"/>
    </location>
</feature>
<reference evidence="2 3" key="1">
    <citation type="journal article" date="2016" name="Genome Announc.">
        <title>Complete Genome Sequence of Thiostrepton-Producing Streptomyces laurentii ATCC 31255.</title>
        <authorList>
            <person name="Doi K."/>
            <person name="Fujino Y."/>
            <person name="Nagayoshi Y."/>
            <person name="Ohshima T."/>
            <person name="Ogata S."/>
        </authorList>
    </citation>
    <scope>NUCLEOTIDE SEQUENCE [LARGE SCALE GENOMIC DNA]</scope>
    <source>
        <strain evidence="2 3">ATCC 31255</strain>
    </source>
</reference>
<dbReference type="PROSITE" id="PS51257">
    <property type="entry name" value="PROKAR_LIPOPROTEIN"/>
    <property type="match status" value="1"/>
</dbReference>
<protein>
    <recommendedName>
        <fullName evidence="4">GerMN domain-containing protein</fullName>
    </recommendedName>
</protein>
<organism evidence="2 3">
    <name type="scientific">Streptomyces laurentii</name>
    <dbReference type="NCBI Taxonomy" id="39478"/>
    <lineage>
        <taxon>Bacteria</taxon>
        <taxon>Bacillati</taxon>
        <taxon>Actinomycetota</taxon>
        <taxon>Actinomycetes</taxon>
        <taxon>Kitasatosporales</taxon>
        <taxon>Streptomycetaceae</taxon>
        <taxon>Streptomyces</taxon>
    </lineage>
</organism>
<dbReference type="EMBL" id="AP017424">
    <property type="protein sequence ID" value="BAU87715.1"/>
    <property type="molecule type" value="Genomic_DNA"/>
</dbReference>
<dbReference type="Proteomes" id="UP000217676">
    <property type="component" value="Chromosome"/>
</dbReference>
<keyword evidence="3" id="KW-1185">Reference proteome</keyword>
<evidence type="ECO:0000313" key="2">
    <source>
        <dbReference type="EMBL" id="BAU87715.1"/>
    </source>
</evidence>
<evidence type="ECO:0000256" key="1">
    <source>
        <dbReference type="SAM" id="SignalP"/>
    </source>
</evidence>
<gene>
    <name evidence="2" type="ORF">SLA_6849</name>
</gene>
<keyword evidence="1" id="KW-0732">Signal</keyword>
<name>A0A160P8W8_STRLU</name>
<accession>A0A160P8W8</accession>
<dbReference type="AlphaFoldDB" id="A0A160P8W8"/>
<proteinExistence type="predicted"/>